<dbReference type="Proteomes" id="UP000239757">
    <property type="component" value="Unassembled WGS sequence"/>
</dbReference>
<proteinExistence type="predicted"/>
<evidence type="ECO:0000259" key="1">
    <source>
        <dbReference type="Pfam" id="PF13456"/>
    </source>
</evidence>
<dbReference type="EMBL" id="KZ663442">
    <property type="protein sequence ID" value="PPS12725.1"/>
    <property type="molecule type" value="Genomic_DNA"/>
</dbReference>
<name>A0A2P5YAW4_GOSBA</name>
<feature type="domain" description="RNase H type-1" evidence="1">
    <location>
        <begin position="28"/>
        <end position="91"/>
    </location>
</feature>
<organism evidence="2 3">
    <name type="scientific">Gossypium barbadense</name>
    <name type="common">Sea Island cotton</name>
    <name type="synonym">Hibiscus barbadensis</name>
    <dbReference type="NCBI Taxonomy" id="3634"/>
    <lineage>
        <taxon>Eukaryota</taxon>
        <taxon>Viridiplantae</taxon>
        <taxon>Streptophyta</taxon>
        <taxon>Embryophyta</taxon>
        <taxon>Tracheophyta</taxon>
        <taxon>Spermatophyta</taxon>
        <taxon>Magnoliopsida</taxon>
        <taxon>eudicotyledons</taxon>
        <taxon>Gunneridae</taxon>
        <taxon>Pentapetalae</taxon>
        <taxon>rosids</taxon>
        <taxon>malvids</taxon>
        <taxon>Malvales</taxon>
        <taxon>Malvaceae</taxon>
        <taxon>Malvoideae</taxon>
        <taxon>Gossypium</taxon>
    </lineage>
</organism>
<dbReference type="AlphaFoldDB" id="A0A2P5YAW4"/>
<dbReference type="PANTHER" id="PTHR47074:SF61">
    <property type="entry name" value="RNASE H TYPE-1 DOMAIN-CONTAINING PROTEIN"/>
    <property type="match status" value="1"/>
</dbReference>
<accession>A0A2P5YAW4</accession>
<sequence length="142" mass="16353">MIEKIYPKASQDQPVRWTPPKTRWVKANFDEGFCSDLQKSSIRAVIRDENGLLMGAYCSWNRNIQSPEAAEALAAVQAVRFAQDMGFRKVTGIQWWGGNRVAHILAKEDFRRKHDMQWAEEGPTMIRETVAMEEMRINHADS</sequence>
<dbReference type="OrthoDB" id="1021815at2759"/>
<reference evidence="2 3" key="1">
    <citation type="submission" date="2015-01" db="EMBL/GenBank/DDBJ databases">
        <title>Genome of allotetraploid Gossypium barbadense reveals genomic plasticity and fiber elongation in cotton evolution.</title>
        <authorList>
            <person name="Chen X."/>
            <person name="Liu X."/>
            <person name="Zhao B."/>
            <person name="Zheng H."/>
            <person name="Hu Y."/>
            <person name="Lu G."/>
            <person name="Yang C."/>
            <person name="Chen J."/>
            <person name="Shan C."/>
            <person name="Zhang L."/>
            <person name="Zhou Y."/>
            <person name="Wang L."/>
            <person name="Guo W."/>
            <person name="Bai Y."/>
            <person name="Ruan J."/>
            <person name="Shangguan X."/>
            <person name="Mao Y."/>
            <person name="Jiang J."/>
            <person name="Zhu Y."/>
            <person name="Lei J."/>
            <person name="Kang H."/>
            <person name="Chen S."/>
            <person name="He X."/>
            <person name="Wang R."/>
            <person name="Wang Y."/>
            <person name="Chen J."/>
            <person name="Wang L."/>
            <person name="Yu S."/>
            <person name="Wang B."/>
            <person name="Wei J."/>
            <person name="Song S."/>
            <person name="Lu X."/>
            <person name="Gao Z."/>
            <person name="Gu W."/>
            <person name="Deng X."/>
            <person name="Ma D."/>
            <person name="Wang S."/>
            <person name="Liang W."/>
            <person name="Fang L."/>
            <person name="Cai C."/>
            <person name="Zhu X."/>
            <person name="Zhou B."/>
            <person name="Zhang Y."/>
            <person name="Chen Z."/>
            <person name="Xu S."/>
            <person name="Zhu R."/>
            <person name="Wang S."/>
            <person name="Zhang T."/>
            <person name="Zhao G."/>
        </authorList>
    </citation>
    <scope>NUCLEOTIDE SEQUENCE [LARGE SCALE GENOMIC DNA]</scope>
    <source>
        <strain evidence="3">cv. Xinhai21</strain>
        <tissue evidence="2">Leaf</tissue>
    </source>
</reference>
<gene>
    <name evidence="2" type="ORF">GOBAR_AA07923</name>
</gene>
<dbReference type="GO" id="GO:0004523">
    <property type="term" value="F:RNA-DNA hybrid ribonuclease activity"/>
    <property type="evidence" value="ECO:0007669"/>
    <property type="project" value="InterPro"/>
</dbReference>
<protein>
    <recommendedName>
        <fullName evidence="1">RNase H type-1 domain-containing protein</fullName>
    </recommendedName>
</protein>
<dbReference type="Pfam" id="PF13456">
    <property type="entry name" value="RVT_3"/>
    <property type="match status" value="1"/>
</dbReference>
<dbReference type="InterPro" id="IPR052929">
    <property type="entry name" value="RNase_H-like_EbsB-rel"/>
</dbReference>
<dbReference type="InterPro" id="IPR002156">
    <property type="entry name" value="RNaseH_domain"/>
</dbReference>
<evidence type="ECO:0000313" key="3">
    <source>
        <dbReference type="Proteomes" id="UP000239757"/>
    </source>
</evidence>
<dbReference type="GO" id="GO:0003676">
    <property type="term" value="F:nucleic acid binding"/>
    <property type="evidence" value="ECO:0007669"/>
    <property type="project" value="InterPro"/>
</dbReference>
<evidence type="ECO:0000313" key="2">
    <source>
        <dbReference type="EMBL" id="PPS12725.1"/>
    </source>
</evidence>
<dbReference type="PANTHER" id="PTHR47074">
    <property type="entry name" value="BNAC02G40300D PROTEIN"/>
    <property type="match status" value="1"/>
</dbReference>